<dbReference type="InParanoid" id="G4ZTN5"/>
<dbReference type="KEGG" id="psoj:PHYSODRAFT_302753"/>
<proteinExistence type="predicted"/>
<organism evidence="2 3">
    <name type="scientific">Phytophthora sojae (strain P6497)</name>
    <name type="common">Soybean stem and root rot agent</name>
    <name type="synonym">Phytophthora megasperma f. sp. glycines</name>
    <dbReference type="NCBI Taxonomy" id="1094619"/>
    <lineage>
        <taxon>Eukaryota</taxon>
        <taxon>Sar</taxon>
        <taxon>Stramenopiles</taxon>
        <taxon>Oomycota</taxon>
        <taxon>Peronosporomycetes</taxon>
        <taxon>Peronosporales</taxon>
        <taxon>Peronosporaceae</taxon>
        <taxon>Phytophthora</taxon>
    </lineage>
</organism>
<feature type="region of interest" description="Disordered" evidence="1">
    <location>
        <begin position="80"/>
        <end position="121"/>
    </location>
</feature>
<gene>
    <name evidence="2" type="ORF">PHYSODRAFT_302753</name>
</gene>
<evidence type="ECO:0000313" key="2">
    <source>
        <dbReference type="EMBL" id="EGZ12946.1"/>
    </source>
</evidence>
<accession>G4ZTN5</accession>
<evidence type="ECO:0000313" key="3">
    <source>
        <dbReference type="Proteomes" id="UP000002640"/>
    </source>
</evidence>
<evidence type="ECO:0000256" key="1">
    <source>
        <dbReference type="SAM" id="MobiDB-lite"/>
    </source>
</evidence>
<dbReference type="Proteomes" id="UP000002640">
    <property type="component" value="Unassembled WGS sequence"/>
</dbReference>
<feature type="compositionally biased region" description="Low complexity" evidence="1">
    <location>
        <begin position="95"/>
        <end position="112"/>
    </location>
</feature>
<sequence length="193" mass="21616">MGQRALLGTTARLASTRTALRALQRAARPTPHGLLRKIGKSITEEPRIFQAWVGQTSNPDSVDIDQYPSITTREFLASLSEGDESDAEVERARGQQQPTHTPRTPLRTTQRHAPSSARQTVAVPNLATEPNVTDEDAAELELIEFIRDQRPHLLVPNLATEPNVTDEDAAELELIKFIRDQRPHLLRTYFSDH</sequence>
<dbReference type="AlphaFoldDB" id="G4ZTN5"/>
<name>G4ZTN5_PHYSP</name>
<dbReference type="GeneID" id="20642169"/>
<dbReference type="RefSeq" id="XP_009530375.1">
    <property type="nucleotide sequence ID" value="XM_009532080.1"/>
</dbReference>
<keyword evidence="3" id="KW-1185">Reference proteome</keyword>
<protein>
    <submittedName>
        <fullName evidence="2">Uncharacterized protein</fullName>
    </submittedName>
</protein>
<reference evidence="2 3" key="1">
    <citation type="journal article" date="2006" name="Science">
        <title>Phytophthora genome sequences uncover evolutionary origins and mechanisms of pathogenesis.</title>
        <authorList>
            <person name="Tyler B.M."/>
            <person name="Tripathy S."/>
            <person name="Zhang X."/>
            <person name="Dehal P."/>
            <person name="Jiang R.H."/>
            <person name="Aerts A."/>
            <person name="Arredondo F.D."/>
            <person name="Baxter L."/>
            <person name="Bensasson D."/>
            <person name="Beynon J.L."/>
            <person name="Chapman J."/>
            <person name="Damasceno C.M."/>
            <person name="Dorrance A.E."/>
            <person name="Dou D."/>
            <person name="Dickerman A.W."/>
            <person name="Dubchak I.L."/>
            <person name="Garbelotto M."/>
            <person name="Gijzen M."/>
            <person name="Gordon S.G."/>
            <person name="Govers F."/>
            <person name="Grunwald N.J."/>
            <person name="Huang W."/>
            <person name="Ivors K.L."/>
            <person name="Jones R.W."/>
            <person name="Kamoun S."/>
            <person name="Krampis K."/>
            <person name="Lamour K.H."/>
            <person name="Lee M.K."/>
            <person name="McDonald W.H."/>
            <person name="Medina M."/>
            <person name="Meijer H.J."/>
            <person name="Nordberg E.K."/>
            <person name="Maclean D.J."/>
            <person name="Ospina-Giraldo M.D."/>
            <person name="Morris P.F."/>
            <person name="Phuntumart V."/>
            <person name="Putnam N.H."/>
            <person name="Rash S."/>
            <person name="Rose J.K."/>
            <person name="Sakihama Y."/>
            <person name="Salamov A.A."/>
            <person name="Savidor A."/>
            <person name="Scheuring C.F."/>
            <person name="Smith B.M."/>
            <person name="Sobral B.W."/>
            <person name="Terry A."/>
            <person name="Torto-Alalibo T.A."/>
            <person name="Win J."/>
            <person name="Xu Z."/>
            <person name="Zhang H."/>
            <person name="Grigoriev I.V."/>
            <person name="Rokhsar D.S."/>
            <person name="Boore J.L."/>
        </authorList>
    </citation>
    <scope>NUCLEOTIDE SEQUENCE [LARGE SCALE GENOMIC DNA]</scope>
    <source>
        <strain evidence="2 3">P6497</strain>
    </source>
</reference>
<dbReference type="EMBL" id="JH159156">
    <property type="protein sequence ID" value="EGZ12946.1"/>
    <property type="molecule type" value="Genomic_DNA"/>
</dbReference>